<protein>
    <recommendedName>
        <fullName evidence="8">VPS37 C-terminal domain-containing protein</fullName>
    </recommendedName>
</protein>
<dbReference type="EMBL" id="QKKF02034243">
    <property type="protein sequence ID" value="RZF33356.1"/>
    <property type="molecule type" value="Genomic_DNA"/>
</dbReference>
<comment type="similarity">
    <text evidence="2">Belongs to the VPS37 family.</text>
</comment>
<feature type="domain" description="VPS37 C-terminal" evidence="8">
    <location>
        <begin position="100"/>
        <end position="189"/>
    </location>
</feature>
<evidence type="ECO:0000256" key="6">
    <source>
        <dbReference type="ARBA" id="ARBA00025010"/>
    </source>
</evidence>
<dbReference type="InterPro" id="IPR037202">
    <property type="entry name" value="ESCRT_assembly_dom"/>
</dbReference>
<evidence type="ECO:0000256" key="7">
    <source>
        <dbReference type="PROSITE-ProRule" id="PRU00646"/>
    </source>
</evidence>
<dbReference type="GO" id="GO:0043162">
    <property type="term" value="P:ubiquitin-dependent protein catabolic process via the multivesicular body sorting pathway"/>
    <property type="evidence" value="ECO:0007669"/>
    <property type="project" value="TreeGrafter"/>
</dbReference>
<dbReference type="Gene3D" id="1.10.287.660">
    <property type="entry name" value="Helix hairpin bin"/>
    <property type="match status" value="1"/>
</dbReference>
<dbReference type="InterPro" id="IPR009851">
    <property type="entry name" value="Mod_r"/>
</dbReference>
<evidence type="ECO:0000313" key="9">
    <source>
        <dbReference type="EMBL" id="RZF33356.1"/>
    </source>
</evidence>
<dbReference type="STRING" id="195883.A0A482WJE8"/>
<dbReference type="PROSITE" id="PS51314">
    <property type="entry name" value="VPS37_C"/>
    <property type="match status" value="1"/>
</dbReference>
<keyword evidence="5 7" id="KW-0653">Protein transport</keyword>
<dbReference type="GO" id="GO:0006612">
    <property type="term" value="P:protein targeting to membrane"/>
    <property type="evidence" value="ECO:0007669"/>
    <property type="project" value="TreeGrafter"/>
</dbReference>
<dbReference type="SUPFAM" id="SSF140111">
    <property type="entry name" value="Endosomal sorting complex assembly domain"/>
    <property type="match status" value="1"/>
</dbReference>
<dbReference type="PANTHER" id="PTHR13678">
    <property type="entry name" value="VACUOLAR PROTEIN SORTING-ASSOCIATED PROTEIN 37"/>
    <property type="match status" value="1"/>
</dbReference>
<dbReference type="SMR" id="A0A482WJE8"/>
<accession>A0A482WJE8</accession>
<keyword evidence="4" id="KW-0967">Endosome</keyword>
<evidence type="ECO:0000256" key="3">
    <source>
        <dbReference type="ARBA" id="ARBA00022448"/>
    </source>
</evidence>
<evidence type="ECO:0000256" key="4">
    <source>
        <dbReference type="ARBA" id="ARBA00022753"/>
    </source>
</evidence>
<keyword evidence="3 7" id="KW-0813">Transport</keyword>
<evidence type="ECO:0000256" key="2">
    <source>
        <dbReference type="ARBA" id="ARBA00007617"/>
    </source>
</evidence>
<reference evidence="9 10" key="1">
    <citation type="journal article" date="2017" name="Gigascience">
        <title>Genome sequence of the small brown planthopper, Laodelphax striatellus.</title>
        <authorList>
            <person name="Zhu J."/>
            <person name="Jiang F."/>
            <person name="Wang X."/>
            <person name="Yang P."/>
            <person name="Bao Y."/>
            <person name="Zhao W."/>
            <person name="Wang W."/>
            <person name="Lu H."/>
            <person name="Wang Q."/>
            <person name="Cui N."/>
            <person name="Li J."/>
            <person name="Chen X."/>
            <person name="Luo L."/>
            <person name="Yu J."/>
            <person name="Kang L."/>
            <person name="Cui F."/>
        </authorList>
    </citation>
    <scope>NUCLEOTIDE SEQUENCE [LARGE SCALE GENOMIC DNA]</scope>
    <source>
        <strain evidence="9">Lst14</strain>
    </source>
</reference>
<keyword evidence="10" id="KW-1185">Reference proteome</keyword>
<dbReference type="GO" id="GO:0031902">
    <property type="term" value="C:late endosome membrane"/>
    <property type="evidence" value="ECO:0007669"/>
    <property type="project" value="UniProtKB-SubCell"/>
</dbReference>
<evidence type="ECO:0000259" key="8">
    <source>
        <dbReference type="PROSITE" id="PS51314"/>
    </source>
</evidence>
<dbReference type="OrthoDB" id="10004364at2759"/>
<dbReference type="Proteomes" id="UP000291343">
    <property type="component" value="Unassembled WGS sequence"/>
</dbReference>
<dbReference type="AlphaFoldDB" id="A0A482WJE8"/>
<dbReference type="Pfam" id="PF07200">
    <property type="entry name" value="Mod_r"/>
    <property type="match status" value="1"/>
</dbReference>
<dbReference type="PANTHER" id="PTHR13678:SF27">
    <property type="entry name" value="LD45836P"/>
    <property type="match status" value="1"/>
</dbReference>
<gene>
    <name evidence="9" type="ORF">LSTR_LSTR007701</name>
</gene>
<evidence type="ECO:0000256" key="5">
    <source>
        <dbReference type="ARBA" id="ARBA00022927"/>
    </source>
</evidence>
<dbReference type="InterPro" id="IPR029012">
    <property type="entry name" value="Helix_hairpin_bin_sf"/>
</dbReference>
<dbReference type="GO" id="GO:0006623">
    <property type="term" value="P:protein targeting to vacuole"/>
    <property type="evidence" value="ECO:0007669"/>
    <property type="project" value="TreeGrafter"/>
</dbReference>
<sequence length="228" mass="25594">MSDSWGNMYVDNHLRKPDYTSAMSLLAHLNADELREVSPDERKFEELIKDVKELKTVEAEKEILIASNRSLAEFNLSQEPILLKGRQAILELSVMGEEYSQNIEKKMSELDNRSGGITLETALALLQTAAAEMEEESDEIANKFLEGNTDVDTFLEQFKSRRELMHLRKVKTDKMSEMVTRRANPVQTNASFFQAPHPPAPSGLPYPVGPGLHGLPTPSIYSSNSHFG</sequence>
<name>A0A482WJE8_LAOST</name>
<dbReference type="InParanoid" id="A0A482WJE8"/>
<dbReference type="GO" id="GO:0000813">
    <property type="term" value="C:ESCRT I complex"/>
    <property type="evidence" value="ECO:0007669"/>
    <property type="project" value="TreeGrafter"/>
</dbReference>
<evidence type="ECO:0000256" key="1">
    <source>
        <dbReference type="ARBA" id="ARBA00004633"/>
    </source>
</evidence>
<dbReference type="FunCoup" id="A0A482WJE8">
    <property type="interactions" value="480"/>
</dbReference>
<comment type="caution">
    <text evidence="9">The sequence shown here is derived from an EMBL/GenBank/DDBJ whole genome shotgun (WGS) entry which is preliminary data.</text>
</comment>
<evidence type="ECO:0000313" key="10">
    <source>
        <dbReference type="Proteomes" id="UP000291343"/>
    </source>
</evidence>
<comment type="function">
    <text evidence="6">Component of the ESCRT-I complex, a regulator of vesicular trafficking process. Required for the sorting of endocytic ubiquitinated cargos into multivesicular bodies. May be involved in cell growth and differentiation.</text>
</comment>
<proteinExistence type="inferred from homology"/>
<comment type="subcellular location">
    <subcellularLocation>
        <location evidence="1">Late endosome membrane</location>
        <topology evidence="1">Peripheral membrane protein</topology>
    </subcellularLocation>
</comment>
<organism evidence="9 10">
    <name type="scientific">Laodelphax striatellus</name>
    <name type="common">Small brown planthopper</name>
    <name type="synonym">Delphax striatella</name>
    <dbReference type="NCBI Taxonomy" id="195883"/>
    <lineage>
        <taxon>Eukaryota</taxon>
        <taxon>Metazoa</taxon>
        <taxon>Ecdysozoa</taxon>
        <taxon>Arthropoda</taxon>
        <taxon>Hexapoda</taxon>
        <taxon>Insecta</taxon>
        <taxon>Pterygota</taxon>
        <taxon>Neoptera</taxon>
        <taxon>Paraneoptera</taxon>
        <taxon>Hemiptera</taxon>
        <taxon>Auchenorrhyncha</taxon>
        <taxon>Fulgoroidea</taxon>
        <taxon>Delphacidae</taxon>
        <taxon>Criomorphinae</taxon>
        <taxon>Laodelphax</taxon>
    </lineage>
</organism>